<dbReference type="OrthoDB" id="9787225at2"/>
<reference evidence="11 12" key="1">
    <citation type="journal article" date="2009" name="J. Bacteriol.">
        <title>Complete and draft genome sequences of six members of the Aquificales.</title>
        <authorList>
            <person name="Reysenbach A.L."/>
            <person name="Hamamura N."/>
            <person name="Podar M."/>
            <person name="Griffiths E."/>
            <person name="Ferreira S."/>
            <person name="Hochstein R."/>
            <person name="Heidelberg J."/>
            <person name="Johnson J."/>
            <person name="Mead D."/>
            <person name="Pohorille A."/>
            <person name="Sarmiento M."/>
            <person name="Schweighofer K."/>
            <person name="Seshadri R."/>
            <person name="Voytek M.A."/>
        </authorList>
    </citation>
    <scope>NUCLEOTIDE SEQUENCE [LARGE SCALE GENOMIC DNA]</scope>
    <source>
        <strain evidence="12">Az-Fu1 / DSM 15241 / OCM 825</strain>
    </source>
</reference>
<evidence type="ECO:0000259" key="10">
    <source>
        <dbReference type="PROSITE" id="PS52029"/>
    </source>
</evidence>
<proteinExistence type="inferred from homology"/>
<dbReference type="Pfam" id="PF03734">
    <property type="entry name" value="YkuD"/>
    <property type="match status" value="1"/>
</dbReference>
<dbReference type="EMBL" id="CP001229">
    <property type="protein sequence ID" value="ACN98416.1"/>
    <property type="molecule type" value="Genomic_DNA"/>
</dbReference>
<keyword evidence="6 9" id="KW-0133">Cell shape</keyword>
<dbReference type="GO" id="GO:0018104">
    <property type="term" value="P:peptidoglycan-protein cross-linking"/>
    <property type="evidence" value="ECO:0007669"/>
    <property type="project" value="TreeGrafter"/>
</dbReference>
<dbReference type="STRING" id="204536.SULAZ_0727"/>
<dbReference type="PROSITE" id="PS52029">
    <property type="entry name" value="LD_TPASE"/>
    <property type="match status" value="1"/>
</dbReference>
<dbReference type="GO" id="GO:0071972">
    <property type="term" value="F:peptidoglycan L,D-transpeptidase activity"/>
    <property type="evidence" value="ECO:0007669"/>
    <property type="project" value="TreeGrafter"/>
</dbReference>
<evidence type="ECO:0000256" key="9">
    <source>
        <dbReference type="PROSITE-ProRule" id="PRU01373"/>
    </source>
</evidence>
<evidence type="ECO:0000256" key="1">
    <source>
        <dbReference type="ARBA" id="ARBA00004752"/>
    </source>
</evidence>
<keyword evidence="4" id="KW-0808">Transferase</keyword>
<comment type="pathway">
    <text evidence="1 9">Cell wall biogenesis; peptidoglycan biosynthesis.</text>
</comment>
<dbReference type="GO" id="GO:0016757">
    <property type="term" value="F:glycosyltransferase activity"/>
    <property type="evidence" value="ECO:0007669"/>
    <property type="project" value="UniProtKB-KW"/>
</dbReference>
<dbReference type="AlphaFoldDB" id="C1DUC5"/>
<evidence type="ECO:0000256" key="3">
    <source>
        <dbReference type="ARBA" id="ARBA00022676"/>
    </source>
</evidence>
<evidence type="ECO:0000256" key="2">
    <source>
        <dbReference type="ARBA" id="ARBA00005992"/>
    </source>
</evidence>
<evidence type="ECO:0000256" key="6">
    <source>
        <dbReference type="ARBA" id="ARBA00022960"/>
    </source>
</evidence>
<accession>C1DUC5</accession>
<dbReference type="UniPathway" id="UPA00219"/>
<keyword evidence="3" id="KW-0328">Glycosyltransferase</keyword>
<dbReference type="InterPro" id="IPR005490">
    <property type="entry name" value="LD_TPept_cat_dom"/>
</dbReference>
<dbReference type="KEGG" id="saf:SULAZ_0727"/>
<dbReference type="Proteomes" id="UP000001369">
    <property type="component" value="Chromosome"/>
</dbReference>
<feature type="active site" description="Proton donor/acceptor" evidence="9">
    <location>
        <position position="207"/>
    </location>
</feature>
<evidence type="ECO:0000256" key="4">
    <source>
        <dbReference type="ARBA" id="ARBA00022679"/>
    </source>
</evidence>
<dbReference type="GO" id="GO:0005576">
    <property type="term" value="C:extracellular region"/>
    <property type="evidence" value="ECO:0007669"/>
    <property type="project" value="TreeGrafter"/>
</dbReference>
<dbReference type="PANTHER" id="PTHR30582:SF24">
    <property type="entry name" value="L,D-TRANSPEPTIDASE ERFK_SRFK-RELATED"/>
    <property type="match status" value="1"/>
</dbReference>
<dbReference type="PANTHER" id="PTHR30582">
    <property type="entry name" value="L,D-TRANSPEPTIDASE"/>
    <property type="match status" value="1"/>
</dbReference>
<comment type="similarity">
    <text evidence="2">Belongs to the YkuD family.</text>
</comment>
<evidence type="ECO:0000256" key="8">
    <source>
        <dbReference type="ARBA" id="ARBA00023316"/>
    </source>
</evidence>
<evidence type="ECO:0000313" key="11">
    <source>
        <dbReference type="EMBL" id="ACN98416.1"/>
    </source>
</evidence>
<keyword evidence="5" id="KW-0378">Hydrolase</keyword>
<keyword evidence="8 9" id="KW-0961">Cell wall biogenesis/degradation</keyword>
<dbReference type="eggNOG" id="COG1376">
    <property type="taxonomic scope" value="Bacteria"/>
</dbReference>
<sequence>MKRLIFTFIVFLVGFAKAERLEVYGFDQELIKVNDIYFIKNLEIFELQGNSFGKDYKYRVEKDTNFVDLAYQLKVSYYELKQANPDINPFKVPKNTYIKVPLKKQLPEDFKLNTVYISTQDHRLYYPIELEGKKYVITFPVGLGGEDFPTPKGEFKITERRVNPDWVVPPSAKINNPNLPPVVPYGSPENGLGTRALRLNGSSYMIHGTSKRSEKGVGMNISYGCIVLRNNDIERLYNFVDLNTTVIIY</sequence>
<keyword evidence="7 9" id="KW-0573">Peptidoglycan synthesis</keyword>
<dbReference type="RefSeq" id="WP_012673741.1">
    <property type="nucleotide sequence ID" value="NC_012438.1"/>
</dbReference>
<feature type="domain" description="L,D-TPase catalytic" evidence="10">
    <location>
        <begin position="113"/>
        <end position="249"/>
    </location>
</feature>
<feature type="active site" description="Nucleophile" evidence="9">
    <location>
        <position position="225"/>
    </location>
</feature>
<evidence type="ECO:0000256" key="7">
    <source>
        <dbReference type="ARBA" id="ARBA00022984"/>
    </source>
</evidence>
<dbReference type="InterPro" id="IPR038063">
    <property type="entry name" value="Transpep_catalytic_dom"/>
</dbReference>
<organism evidence="11 12">
    <name type="scientific">Sulfurihydrogenibium azorense (strain DSM 15241 / OCM 825 / Az-Fu1)</name>
    <dbReference type="NCBI Taxonomy" id="204536"/>
    <lineage>
        <taxon>Bacteria</taxon>
        <taxon>Pseudomonadati</taxon>
        <taxon>Aquificota</taxon>
        <taxon>Aquificia</taxon>
        <taxon>Aquificales</taxon>
        <taxon>Hydrogenothermaceae</taxon>
        <taxon>Sulfurihydrogenibium</taxon>
    </lineage>
</organism>
<name>C1DUC5_SULAA</name>
<evidence type="ECO:0000313" key="12">
    <source>
        <dbReference type="Proteomes" id="UP000001369"/>
    </source>
</evidence>
<dbReference type="InterPro" id="IPR050979">
    <property type="entry name" value="LD-transpeptidase"/>
</dbReference>
<evidence type="ECO:0000256" key="5">
    <source>
        <dbReference type="ARBA" id="ARBA00022801"/>
    </source>
</evidence>
<dbReference type="Gene3D" id="2.40.440.10">
    <property type="entry name" value="L,D-transpeptidase catalytic domain-like"/>
    <property type="match status" value="1"/>
</dbReference>
<dbReference type="GO" id="GO:0008360">
    <property type="term" value="P:regulation of cell shape"/>
    <property type="evidence" value="ECO:0007669"/>
    <property type="project" value="UniProtKB-UniRule"/>
</dbReference>
<keyword evidence="12" id="KW-1185">Reference proteome</keyword>
<protein>
    <submittedName>
        <fullName evidence="11">ErfK/YbiS/YcfS/YnhG family protein</fullName>
    </submittedName>
</protein>
<dbReference type="GO" id="GO:0071555">
    <property type="term" value="P:cell wall organization"/>
    <property type="evidence" value="ECO:0007669"/>
    <property type="project" value="UniProtKB-UniRule"/>
</dbReference>
<gene>
    <name evidence="11" type="ordered locus">SULAZ_0727</name>
</gene>
<dbReference type="CDD" id="cd16913">
    <property type="entry name" value="YkuD_like"/>
    <property type="match status" value="1"/>
</dbReference>
<dbReference type="SUPFAM" id="SSF141523">
    <property type="entry name" value="L,D-transpeptidase catalytic domain-like"/>
    <property type="match status" value="1"/>
</dbReference>
<dbReference type="HOGENOM" id="CLU_1115307_0_0_0"/>